<dbReference type="EMBL" id="CP031387">
    <property type="protein sequence ID" value="QPH01201.1"/>
    <property type="molecule type" value="Genomic_DNA"/>
</dbReference>
<feature type="domain" description="Protein kinase" evidence="8">
    <location>
        <begin position="64"/>
        <end position="401"/>
    </location>
</feature>
<evidence type="ECO:0000259" key="8">
    <source>
        <dbReference type="PROSITE" id="PS50011"/>
    </source>
</evidence>
<dbReference type="InterPro" id="IPR011009">
    <property type="entry name" value="Kinase-like_dom_sf"/>
</dbReference>
<dbReference type="Gene3D" id="1.10.510.10">
    <property type="entry name" value="Transferase(Phosphotransferase) domain 1"/>
    <property type="match status" value="1"/>
</dbReference>
<keyword evidence="3 6" id="KW-0547">Nucleotide-binding</keyword>
<dbReference type="PANTHER" id="PTHR45646">
    <property type="entry name" value="SERINE/THREONINE-PROTEIN KINASE DOA-RELATED"/>
    <property type="match status" value="1"/>
</dbReference>
<evidence type="ECO:0000256" key="6">
    <source>
        <dbReference type="PROSITE-ProRule" id="PRU10141"/>
    </source>
</evidence>
<evidence type="ECO:0000256" key="3">
    <source>
        <dbReference type="ARBA" id="ARBA00022741"/>
    </source>
</evidence>
<dbReference type="SMART" id="SM00220">
    <property type="entry name" value="S_TKc"/>
    <property type="match status" value="1"/>
</dbReference>
<keyword evidence="2" id="KW-0808">Transferase</keyword>
<evidence type="ECO:0000313" key="10">
    <source>
        <dbReference type="Proteomes" id="UP000594364"/>
    </source>
</evidence>
<evidence type="ECO:0000256" key="7">
    <source>
        <dbReference type="SAM" id="MobiDB-lite"/>
    </source>
</evidence>
<evidence type="ECO:0000256" key="5">
    <source>
        <dbReference type="ARBA" id="ARBA00022840"/>
    </source>
</evidence>
<gene>
    <name evidence="9" type="ORF">C2857_005400</name>
</gene>
<dbReference type="Gene3D" id="3.30.200.20">
    <property type="entry name" value="Phosphorylase Kinase, domain 1"/>
    <property type="match status" value="1"/>
</dbReference>
<dbReference type="AlphaFoldDB" id="A0A7S9KSS5"/>
<evidence type="ECO:0000256" key="2">
    <source>
        <dbReference type="ARBA" id="ARBA00022679"/>
    </source>
</evidence>
<feature type="region of interest" description="Disordered" evidence="7">
    <location>
        <begin position="1"/>
        <end position="28"/>
    </location>
</feature>
<accession>A0A7S9KSS5</accession>
<sequence>MSRLDRDSSPNMSSLAVPAPPRQFPSHGFEEIEPSQQVEEERLPFYKREDYYPMRIGHVLQSRYQVVAKLGYGTSSTVWLSRDLRENKYWVLKVHINTLKHNQELKVYRHLASGNKEHPGRDHVRQLETSFKLRGPHGEHDVSVMAPLGISLRTLQEMQKGGVFQKDLVTGALSQVLLGLNFLHEAGVIHTDLHSDNLLIGIKDDSILSTVEENEVQKPSTRKRIGDTVIYVSRYMLGGAGPLTICDFGQARIGNEQRGNAMPVPYRAPEVILDMPWGVAVDTWAVGLLAWDLLERESIFRIYDQESEELNDAHHLAAMTTLLGPPPPEFLKRSEKTGRYWTKDGQWKGVVPLPPKTELESLIHALAGEDKELFLNFVQCFLSWLPEERLATLQGYFHHWLRGKNT</sequence>
<evidence type="ECO:0000256" key="4">
    <source>
        <dbReference type="ARBA" id="ARBA00022777"/>
    </source>
</evidence>
<keyword evidence="10" id="KW-1185">Reference proteome</keyword>
<dbReference type="GO" id="GO:0005524">
    <property type="term" value="F:ATP binding"/>
    <property type="evidence" value="ECO:0007669"/>
    <property type="project" value="UniProtKB-UniRule"/>
</dbReference>
<name>A0A7S9KSS5_EPIFF</name>
<keyword evidence="4" id="KW-0418">Kinase</keyword>
<dbReference type="GO" id="GO:0004674">
    <property type="term" value="F:protein serine/threonine kinase activity"/>
    <property type="evidence" value="ECO:0007669"/>
    <property type="project" value="UniProtKB-KW"/>
</dbReference>
<dbReference type="SUPFAM" id="SSF56112">
    <property type="entry name" value="Protein kinase-like (PK-like)"/>
    <property type="match status" value="1"/>
</dbReference>
<dbReference type="OrthoDB" id="5979581at2759"/>
<evidence type="ECO:0000313" key="9">
    <source>
        <dbReference type="EMBL" id="QPH01201.1"/>
    </source>
</evidence>
<dbReference type="InterPro" id="IPR000719">
    <property type="entry name" value="Prot_kinase_dom"/>
</dbReference>
<keyword evidence="5 6" id="KW-0067">ATP-binding</keyword>
<evidence type="ECO:0000256" key="1">
    <source>
        <dbReference type="ARBA" id="ARBA00022527"/>
    </source>
</evidence>
<dbReference type="GO" id="GO:0043484">
    <property type="term" value="P:regulation of RNA splicing"/>
    <property type="evidence" value="ECO:0007669"/>
    <property type="project" value="TreeGrafter"/>
</dbReference>
<protein>
    <recommendedName>
        <fullName evidence="8">Protein kinase domain-containing protein</fullName>
    </recommendedName>
</protein>
<dbReference type="InterPro" id="IPR017441">
    <property type="entry name" value="Protein_kinase_ATP_BS"/>
</dbReference>
<keyword evidence="1" id="KW-0723">Serine/threonine-protein kinase</keyword>
<dbReference type="PROSITE" id="PS50011">
    <property type="entry name" value="PROTEIN_KINASE_DOM"/>
    <property type="match status" value="1"/>
</dbReference>
<feature type="binding site" evidence="6">
    <location>
        <position position="93"/>
    </location>
    <ligand>
        <name>ATP</name>
        <dbReference type="ChEBI" id="CHEBI:30616"/>
    </ligand>
</feature>
<dbReference type="PANTHER" id="PTHR45646:SF11">
    <property type="entry name" value="SERINE_THREONINE-PROTEIN KINASE DOA"/>
    <property type="match status" value="1"/>
</dbReference>
<dbReference type="Pfam" id="PF00069">
    <property type="entry name" value="Pkinase"/>
    <property type="match status" value="1"/>
</dbReference>
<organism evidence="9 10">
    <name type="scientific">Epichloe festucae (strain Fl1)</name>
    <dbReference type="NCBI Taxonomy" id="877507"/>
    <lineage>
        <taxon>Eukaryota</taxon>
        <taxon>Fungi</taxon>
        <taxon>Dikarya</taxon>
        <taxon>Ascomycota</taxon>
        <taxon>Pezizomycotina</taxon>
        <taxon>Sordariomycetes</taxon>
        <taxon>Hypocreomycetidae</taxon>
        <taxon>Hypocreales</taxon>
        <taxon>Clavicipitaceae</taxon>
        <taxon>Epichloe</taxon>
    </lineage>
</organism>
<dbReference type="InterPro" id="IPR051175">
    <property type="entry name" value="CLK_kinases"/>
</dbReference>
<dbReference type="PROSITE" id="PS00107">
    <property type="entry name" value="PROTEIN_KINASE_ATP"/>
    <property type="match status" value="1"/>
</dbReference>
<dbReference type="GO" id="GO:0005634">
    <property type="term" value="C:nucleus"/>
    <property type="evidence" value="ECO:0007669"/>
    <property type="project" value="TreeGrafter"/>
</dbReference>
<proteinExistence type="predicted"/>
<reference evidence="9 10" key="1">
    <citation type="journal article" date="2018" name="PLoS Genet.">
        <title>Repeat elements organise 3D genome structure and mediate transcription in the filamentous fungus Epichloe festucae.</title>
        <authorList>
            <person name="Winter D.J."/>
            <person name="Ganley A.R.D."/>
            <person name="Young C.A."/>
            <person name="Liachko I."/>
            <person name="Schardl C.L."/>
            <person name="Dupont P.Y."/>
            <person name="Berry D."/>
            <person name="Ram A."/>
            <person name="Scott B."/>
            <person name="Cox M.P."/>
        </authorList>
    </citation>
    <scope>NUCLEOTIDE SEQUENCE [LARGE SCALE GENOMIC DNA]</scope>
    <source>
        <strain evidence="9 10">Fl1</strain>
    </source>
</reference>
<dbReference type="Proteomes" id="UP000594364">
    <property type="component" value="Chromosome 3"/>
</dbReference>